<gene>
    <name evidence="4" type="ORF">DDE83_008516</name>
</gene>
<dbReference type="InterPro" id="IPR023332">
    <property type="entry name" value="Proteasome_alpha-type"/>
</dbReference>
<feature type="region of interest" description="Disordered" evidence="3">
    <location>
        <begin position="322"/>
        <end position="381"/>
    </location>
</feature>
<dbReference type="EMBL" id="QGDH01000208">
    <property type="protein sequence ID" value="RAR02661.1"/>
    <property type="molecule type" value="Genomic_DNA"/>
</dbReference>
<dbReference type="Gene3D" id="3.60.20.10">
    <property type="entry name" value="Glutamine Phosphoribosylpyrophosphate, subunit 1, domain 1"/>
    <property type="match status" value="1"/>
</dbReference>
<dbReference type="SUPFAM" id="SSF56235">
    <property type="entry name" value="N-terminal nucleophile aminohydrolases (Ntn hydrolases)"/>
    <property type="match status" value="1"/>
</dbReference>
<sequence>MICAVAGMTADANILINYARQAAQRYLLTYNEDIPCEQLVRRLCDLKQGYTQHGGLRPFGVSFIYAGWDPQRQFQLYQSNPSGNYGGWKATSVGANNASAQSLLKQDYKEECDLKEACGLAVKVLSKTMDSTKLSSEKIEFATVGKTKTGKIYHHLWGADEIDALLKEHGLAKAEDTEISEAFKSPGQSALFLRQLLDEISGTRTPTAVRSRTSQEAQSKKPNTPNAEETWTSRCSPQHGLTPPSRSTLVSSGGDGLTTDQPDQGRVIAVHEGGLDGPSSGAQAPSQQPRPKLDRLDIPESVLLSDRIARANSPLLFCDSDISSTPSPSDPPTSALSVSSTDATTAQSHTGSRTASPRKREWSPDAAESFTMTKKNRSMTTPAARDLIVTPDNEPHLTLPLQGISGDDRRIMRNSAFIERVAAPLLTNDPTHQQLPELSSFRPNVATKEGRAPAIASLPKTLRQPPAQRRASASPEPPETPSFARSLHLFDTSVAVRNDGLGNELMHDISIHKSIHGEEWRSKSLCKHCFRQSGQFSRIMTYGYELCGRDEGLDCHYWEHTVNPNY</sequence>
<feature type="region of interest" description="Disordered" evidence="3">
    <location>
        <begin position="428"/>
        <end position="482"/>
    </location>
</feature>
<dbReference type="InterPro" id="IPR050115">
    <property type="entry name" value="Proteasome_alpha"/>
</dbReference>
<dbReference type="Pfam" id="PF00227">
    <property type="entry name" value="Proteasome"/>
    <property type="match status" value="1"/>
</dbReference>
<evidence type="ECO:0000256" key="1">
    <source>
        <dbReference type="ARBA" id="ARBA00022942"/>
    </source>
</evidence>
<comment type="caution">
    <text evidence="4">The sequence shown here is derived from an EMBL/GenBank/DDBJ whole genome shotgun (WGS) entry which is preliminary data.</text>
</comment>
<dbReference type="InterPro" id="IPR001353">
    <property type="entry name" value="Proteasome_sua/b"/>
</dbReference>
<feature type="compositionally biased region" description="Polar residues" evidence="3">
    <location>
        <begin position="370"/>
        <end position="381"/>
    </location>
</feature>
<feature type="region of interest" description="Disordered" evidence="3">
    <location>
        <begin position="203"/>
        <end position="295"/>
    </location>
</feature>
<dbReference type="AlphaFoldDB" id="A0A364MT69"/>
<evidence type="ECO:0000313" key="5">
    <source>
        <dbReference type="Proteomes" id="UP000249619"/>
    </source>
</evidence>
<organism evidence="4 5">
    <name type="scientific">Stemphylium lycopersici</name>
    <name type="common">Tomato gray leaf spot disease fungus</name>
    <name type="synonym">Thyrospora lycopersici</name>
    <dbReference type="NCBI Taxonomy" id="183478"/>
    <lineage>
        <taxon>Eukaryota</taxon>
        <taxon>Fungi</taxon>
        <taxon>Dikarya</taxon>
        <taxon>Ascomycota</taxon>
        <taxon>Pezizomycotina</taxon>
        <taxon>Dothideomycetes</taxon>
        <taxon>Pleosporomycetidae</taxon>
        <taxon>Pleosporales</taxon>
        <taxon>Pleosporineae</taxon>
        <taxon>Pleosporaceae</taxon>
        <taxon>Stemphylium</taxon>
    </lineage>
</organism>
<evidence type="ECO:0000256" key="3">
    <source>
        <dbReference type="SAM" id="MobiDB-lite"/>
    </source>
</evidence>
<comment type="similarity">
    <text evidence="2">Belongs to the peptidase T1A family.</text>
</comment>
<name>A0A364MT69_STELY</name>
<keyword evidence="1 2" id="KW-0647">Proteasome</keyword>
<evidence type="ECO:0000313" key="4">
    <source>
        <dbReference type="EMBL" id="RAR02661.1"/>
    </source>
</evidence>
<dbReference type="GO" id="GO:0051603">
    <property type="term" value="P:proteolysis involved in protein catabolic process"/>
    <property type="evidence" value="ECO:0007669"/>
    <property type="project" value="InterPro"/>
</dbReference>
<accession>A0A364MT69</accession>
<protein>
    <submittedName>
        <fullName evidence="4">Proteasome subunit alpha type-4</fullName>
    </submittedName>
</protein>
<keyword evidence="5" id="KW-1185">Reference proteome</keyword>
<dbReference type="InterPro" id="IPR029055">
    <property type="entry name" value="Ntn_hydrolases_N"/>
</dbReference>
<dbReference type="Proteomes" id="UP000249619">
    <property type="component" value="Unassembled WGS sequence"/>
</dbReference>
<feature type="compositionally biased region" description="Polar residues" evidence="3">
    <location>
        <begin position="335"/>
        <end position="355"/>
    </location>
</feature>
<dbReference type="PROSITE" id="PS51475">
    <property type="entry name" value="PROTEASOME_ALPHA_2"/>
    <property type="match status" value="1"/>
</dbReference>
<dbReference type="PANTHER" id="PTHR11599">
    <property type="entry name" value="PROTEASOME SUBUNIT ALPHA/BETA"/>
    <property type="match status" value="1"/>
</dbReference>
<dbReference type="STRING" id="183478.A0A364MT69"/>
<feature type="compositionally biased region" description="Polar residues" evidence="3">
    <location>
        <begin position="203"/>
        <end position="236"/>
    </location>
</feature>
<proteinExistence type="inferred from homology"/>
<dbReference type="GO" id="GO:0019773">
    <property type="term" value="C:proteasome core complex, alpha-subunit complex"/>
    <property type="evidence" value="ECO:0007669"/>
    <property type="project" value="UniProtKB-UniRule"/>
</dbReference>
<feature type="compositionally biased region" description="Polar residues" evidence="3">
    <location>
        <begin position="428"/>
        <end position="437"/>
    </location>
</feature>
<reference evidence="5" key="1">
    <citation type="submission" date="2018-05" db="EMBL/GenBank/DDBJ databases">
        <title>Draft genome sequence of Stemphylium lycopersici strain CIDEFI 213.</title>
        <authorList>
            <person name="Medina R."/>
            <person name="Franco M.E.E."/>
            <person name="Lucentini C.G."/>
            <person name="Saparrat M.C.N."/>
            <person name="Balatti P.A."/>
        </authorList>
    </citation>
    <scope>NUCLEOTIDE SEQUENCE [LARGE SCALE GENOMIC DNA]</scope>
    <source>
        <strain evidence="5">CIDEFI 213</strain>
    </source>
</reference>
<feature type="compositionally biased region" description="Polar residues" evidence="3">
    <location>
        <begin position="280"/>
        <end position="289"/>
    </location>
</feature>
<evidence type="ECO:0000256" key="2">
    <source>
        <dbReference type="PROSITE-ProRule" id="PRU00808"/>
    </source>
</evidence>